<dbReference type="PRINTS" id="PR00368">
    <property type="entry name" value="FADPNR"/>
</dbReference>
<dbReference type="PANTHER" id="PTHR42913">
    <property type="entry name" value="APOPTOSIS-INDUCING FACTOR 1"/>
    <property type="match status" value="1"/>
</dbReference>
<sequence>MKALLLIGGGHAHVTALRWLKQNPQPHLKISLLTPDYRSVYSGMVPGFVAGHFARKDVEIDLAGLCRDTGTAFIEDAASYLDVQQQYVTTAKGINIPYDLASIDVGIVSHPLAAPPIPDSIAAKPMACFLDSWETVRSAMHAPNIAIIGAGLGGVELALSVRHAMSSRFRAETKSVSLIERNTEILAQAAPSLGRQLRKKLVEAGIDLFEGTEPTAWQDNALQLSDGRSLKADHVFWVAGAAPYDWLSRSGLETEEGFPLTQASLQSVSHPNVFIAGDTARFADKPISRAGVYAVRQGPVLIRNLAAQAKGDPLENYNPQKDYMKLVTLGSRKALVEKWGITLSLPGLWVLKRRIDEAFVRG</sequence>
<dbReference type="AlphaFoldDB" id="A0A062TS85"/>
<evidence type="ECO:0000313" key="6">
    <source>
        <dbReference type="EMBL" id="RAN30949.1"/>
    </source>
</evidence>
<keyword evidence="7" id="KW-1185">Reference proteome</keyword>
<dbReference type="Pfam" id="PF07992">
    <property type="entry name" value="Pyr_redox_2"/>
    <property type="match status" value="1"/>
</dbReference>
<accession>A0A062TS85</accession>
<keyword evidence="4" id="KW-0560">Oxidoreductase</keyword>
<dbReference type="InterPro" id="IPR023753">
    <property type="entry name" value="FAD/NAD-binding_dom"/>
</dbReference>
<protein>
    <recommendedName>
        <fullName evidence="5">FAD/NAD(P)-binding domain-containing protein</fullName>
    </recommendedName>
</protein>
<name>A0A062TS85_9PROT</name>
<comment type="caution">
    <text evidence="6">The sequence shown here is derived from an EMBL/GenBank/DDBJ whole genome shotgun (WGS) entry which is preliminary data.</text>
</comment>
<dbReference type="NCBIfam" id="TIGR03169">
    <property type="entry name" value="Nterm_to_SelD"/>
    <property type="match status" value="1"/>
</dbReference>
<dbReference type="InterPro" id="IPR051169">
    <property type="entry name" value="NADH-Q_oxidoreductase"/>
</dbReference>
<dbReference type="Proteomes" id="UP000249123">
    <property type="component" value="Unassembled WGS sequence"/>
</dbReference>
<evidence type="ECO:0000256" key="4">
    <source>
        <dbReference type="ARBA" id="ARBA00023002"/>
    </source>
</evidence>
<dbReference type="RefSeq" id="WP_051594858.1">
    <property type="nucleotide sequence ID" value="NZ_AWFA01000023.1"/>
</dbReference>
<evidence type="ECO:0000256" key="1">
    <source>
        <dbReference type="ARBA" id="ARBA00001974"/>
    </source>
</evidence>
<evidence type="ECO:0000256" key="3">
    <source>
        <dbReference type="ARBA" id="ARBA00022827"/>
    </source>
</evidence>
<gene>
    <name evidence="6" type="ORF">HY3_04950</name>
</gene>
<dbReference type="InterPro" id="IPR017584">
    <property type="entry name" value="Pyridine_nucleo_diS_OxRdtase_N"/>
</dbReference>
<dbReference type="EMBL" id="AWFB01000067">
    <property type="protein sequence ID" value="RAN30949.1"/>
    <property type="molecule type" value="Genomic_DNA"/>
</dbReference>
<comment type="cofactor">
    <cofactor evidence="1">
        <name>FAD</name>
        <dbReference type="ChEBI" id="CHEBI:57692"/>
    </cofactor>
</comment>
<evidence type="ECO:0000256" key="2">
    <source>
        <dbReference type="ARBA" id="ARBA00022630"/>
    </source>
</evidence>
<dbReference type="GO" id="GO:0019646">
    <property type="term" value="P:aerobic electron transport chain"/>
    <property type="evidence" value="ECO:0007669"/>
    <property type="project" value="TreeGrafter"/>
</dbReference>
<reference evidence="6 7" key="1">
    <citation type="submission" date="2013-04" db="EMBL/GenBank/DDBJ databases">
        <title>Hyphomonas sp. T24B3 Genome Sequencing.</title>
        <authorList>
            <person name="Lai Q."/>
            <person name="Shao Z."/>
        </authorList>
    </citation>
    <scope>NUCLEOTIDE SEQUENCE [LARGE SCALE GENOMIC DNA]</scope>
    <source>
        <strain evidence="6 7">T24B3</strain>
    </source>
</reference>
<keyword evidence="3" id="KW-0274">FAD</keyword>
<proteinExistence type="predicted"/>
<dbReference type="InterPro" id="IPR036188">
    <property type="entry name" value="FAD/NAD-bd_sf"/>
</dbReference>
<evidence type="ECO:0000259" key="5">
    <source>
        <dbReference type="Pfam" id="PF07992"/>
    </source>
</evidence>
<dbReference type="PANTHER" id="PTHR42913:SF9">
    <property type="entry name" value="SLR1591 PROTEIN"/>
    <property type="match status" value="1"/>
</dbReference>
<dbReference type="SUPFAM" id="SSF51905">
    <property type="entry name" value="FAD/NAD(P)-binding domain"/>
    <property type="match status" value="2"/>
</dbReference>
<feature type="domain" description="FAD/NAD(P)-binding" evidence="5">
    <location>
        <begin position="4"/>
        <end position="297"/>
    </location>
</feature>
<dbReference type="Gene3D" id="3.50.50.100">
    <property type="match status" value="1"/>
</dbReference>
<dbReference type="OrthoDB" id="9767928at2"/>
<dbReference type="STRING" id="1280941.HY2_02125"/>
<organism evidence="6 7">
    <name type="scientific">Hyphomonas pacifica</name>
    <dbReference type="NCBI Taxonomy" id="1280941"/>
    <lineage>
        <taxon>Bacteria</taxon>
        <taxon>Pseudomonadati</taxon>
        <taxon>Pseudomonadota</taxon>
        <taxon>Alphaproteobacteria</taxon>
        <taxon>Hyphomonadales</taxon>
        <taxon>Hyphomonadaceae</taxon>
        <taxon>Hyphomonas</taxon>
    </lineage>
</organism>
<keyword evidence="2" id="KW-0285">Flavoprotein</keyword>
<evidence type="ECO:0000313" key="7">
    <source>
        <dbReference type="Proteomes" id="UP000249123"/>
    </source>
</evidence>
<dbReference type="eggNOG" id="COG1252">
    <property type="taxonomic scope" value="Bacteria"/>
</dbReference>
<dbReference type="GO" id="GO:0003955">
    <property type="term" value="F:NAD(P)H dehydrogenase (quinone) activity"/>
    <property type="evidence" value="ECO:0007669"/>
    <property type="project" value="TreeGrafter"/>
</dbReference>